<dbReference type="PANTHER" id="PTHR46491">
    <property type="entry name" value="CDGSH IRON SULFUR DOMAIN PROTEIN HOMOLOG"/>
    <property type="match status" value="1"/>
</dbReference>
<feature type="domain" description="Iron-binding zinc finger CDGSH type" evidence="5">
    <location>
        <begin position="10"/>
        <end position="47"/>
    </location>
</feature>
<dbReference type="InterPro" id="IPR018967">
    <property type="entry name" value="FeS-contain_CDGSH-typ"/>
</dbReference>
<feature type="domain" description="Iron-binding zinc finger CDGSH type" evidence="5">
    <location>
        <begin position="48"/>
        <end position="79"/>
    </location>
</feature>
<keyword evidence="2" id="KW-0479">Metal-binding</keyword>
<dbReference type="InterPro" id="IPR052950">
    <property type="entry name" value="CISD"/>
</dbReference>
<dbReference type="Gene3D" id="3.40.5.90">
    <property type="entry name" value="CDGSH iron-sulfur domain, mitoNEET-type"/>
    <property type="match status" value="2"/>
</dbReference>
<dbReference type="OrthoDB" id="9795032at2"/>
<keyword evidence="1" id="KW-0001">2Fe-2S</keyword>
<evidence type="ECO:0000313" key="7">
    <source>
        <dbReference type="Proteomes" id="UP000185999"/>
    </source>
</evidence>
<keyword evidence="4" id="KW-0411">Iron-sulfur</keyword>
<keyword evidence="3" id="KW-0408">Iron</keyword>
<sequence length="80" mass="8673">MSEKAVIAQKAPYAADVVEGETYRWCACGHSAKQPFCDGSHRGSEFKPVVFTAEKTAKVYLCGCKQTASQPMCDGTHKSL</sequence>
<proteinExistence type="predicted"/>
<dbReference type="GO" id="GO:0005737">
    <property type="term" value="C:cytoplasm"/>
    <property type="evidence" value="ECO:0007669"/>
    <property type="project" value="UniProtKB-ARBA"/>
</dbReference>
<evidence type="ECO:0000259" key="5">
    <source>
        <dbReference type="SMART" id="SM00704"/>
    </source>
</evidence>
<dbReference type="SMART" id="SM00704">
    <property type="entry name" value="ZnF_CDGSH"/>
    <property type="match status" value="2"/>
</dbReference>
<dbReference type="AlphaFoldDB" id="A0A1N7NMZ2"/>
<organism evidence="6 7">
    <name type="scientific">Neptunomonas antarctica</name>
    <dbReference type="NCBI Taxonomy" id="619304"/>
    <lineage>
        <taxon>Bacteria</taxon>
        <taxon>Pseudomonadati</taxon>
        <taxon>Pseudomonadota</taxon>
        <taxon>Gammaproteobacteria</taxon>
        <taxon>Oceanospirillales</taxon>
        <taxon>Oceanospirillaceae</taxon>
        <taxon>Neptunomonas</taxon>
    </lineage>
</organism>
<dbReference type="InterPro" id="IPR042216">
    <property type="entry name" value="MitoNEET_CISD"/>
</dbReference>
<reference evidence="7" key="1">
    <citation type="submission" date="2017-01" db="EMBL/GenBank/DDBJ databases">
        <authorList>
            <person name="Varghese N."/>
            <person name="Submissions S."/>
        </authorList>
    </citation>
    <scope>NUCLEOTIDE SEQUENCE [LARGE SCALE GENOMIC DNA]</scope>
    <source>
        <strain evidence="7">DSM 22306</strain>
    </source>
</reference>
<evidence type="ECO:0000313" key="6">
    <source>
        <dbReference type="EMBL" id="SIS99716.1"/>
    </source>
</evidence>
<evidence type="ECO:0000256" key="2">
    <source>
        <dbReference type="ARBA" id="ARBA00022723"/>
    </source>
</evidence>
<evidence type="ECO:0000256" key="3">
    <source>
        <dbReference type="ARBA" id="ARBA00023004"/>
    </source>
</evidence>
<evidence type="ECO:0000256" key="4">
    <source>
        <dbReference type="ARBA" id="ARBA00023014"/>
    </source>
</evidence>
<dbReference type="GO" id="GO:0051537">
    <property type="term" value="F:2 iron, 2 sulfur cluster binding"/>
    <property type="evidence" value="ECO:0007669"/>
    <property type="project" value="UniProtKB-KW"/>
</dbReference>
<evidence type="ECO:0000256" key="1">
    <source>
        <dbReference type="ARBA" id="ARBA00022714"/>
    </source>
</evidence>
<protein>
    <submittedName>
        <fullName evidence="6">Iron-binding zinc finger CDGSH type</fullName>
    </submittedName>
</protein>
<name>A0A1N7NMZ2_9GAMM</name>
<keyword evidence="7" id="KW-1185">Reference proteome</keyword>
<dbReference type="EMBL" id="FTOE01000010">
    <property type="protein sequence ID" value="SIS99716.1"/>
    <property type="molecule type" value="Genomic_DNA"/>
</dbReference>
<dbReference type="PANTHER" id="PTHR46491:SF3">
    <property type="entry name" value="CDGSH IRON-SULFUR DOMAIN-CONTAINING PROTEIN 3, MITOCHONDRIAL"/>
    <property type="match status" value="1"/>
</dbReference>
<dbReference type="Proteomes" id="UP000185999">
    <property type="component" value="Unassembled WGS sequence"/>
</dbReference>
<gene>
    <name evidence="6" type="ORF">SAMN05421760_11075</name>
</gene>
<accession>A0A1N7NMZ2</accession>
<dbReference type="GO" id="GO:0046872">
    <property type="term" value="F:metal ion binding"/>
    <property type="evidence" value="ECO:0007669"/>
    <property type="project" value="UniProtKB-KW"/>
</dbReference>
<dbReference type="RefSeq" id="WP_054339907.1">
    <property type="nucleotide sequence ID" value="NZ_FTOE01000010.1"/>
</dbReference>
<dbReference type="Pfam" id="PF09360">
    <property type="entry name" value="zf-CDGSH"/>
    <property type="match status" value="2"/>
</dbReference>
<dbReference type="STRING" id="619304.SAMN05421760_11075"/>